<evidence type="ECO:0000256" key="5">
    <source>
        <dbReference type="SAM" id="Phobius"/>
    </source>
</evidence>
<evidence type="ECO:0000256" key="3">
    <source>
        <dbReference type="ARBA" id="ARBA00022989"/>
    </source>
</evidence>
<feature type="transmembrane region" description="Helical" evidence="5">
    <location>
        <begin position="121"/>
        <end position="141"/>
    </location>
</feature>
<evidence type="ECO:0000313" key="7">
    <source>
        <dbReference type="Proteomes" id="UP001165060"/>
    </source>
</evidence>
<keyword evidence="2 5" id="KW-0812">Transmembrane</keyword>
<dbReference type="PANTHER" id="PTHR30238">
    <property type="entry name" value="MEMBRANE BOUND PREDICTED REDOX MODULATOR"/>
    <property type="match status" value="1"/>
</dbReference>
<evidence type="ECO:0000313" key="6">
    <source>
        <dbReference type="EMBL" id="GMI22951.1"/>
    </source>
</evidence>
<reference evidence="6 7" key="1">
    <citation type="journal article" date="2023" name="Commun. Biol.">
        <title>Genome analysis of Parmales, the sister group of diatoms, reveals the evolutionary specialization of diatoms from phago-mixotrophs to photoautotrophs.</title>
        <authorList>
            <person name="Ban H."/>
            <person name="Sato S."/>
            <person name="Yoshikawa S."/>
            <person name="Yamada K."/>
            <person name="Nakamura Y."/>
            <person name="Ichinomiya M."/>
            <person name="Sato N."/>
            <person name="Blanc-Mathieu R."/>
            <person name="Endo H."/>
            <person name="Kuwata A."/>
            <person name="Ogata H."/>
        </authorList>
    </citation>
    <scope>NUCLEOTIDE SEQUENCE [LARGE SCALE GENOMIC DNA]</scope>
</reference>
<feature type="non-terminal residue" evidence="6">
    <location>
        <position position="254"/>
    </location>
</feature>
<proteinExistence type="predicted"/>
<keyword evidence="4 5" id="KW-0472">Membrane</keyword>
<feature type="transmembrane region" description="Helical" evidence="5">
    <location>
        <begin position="88"/>
        <end position="109"/>
    </location>
</feature>
<dbReference type="Proteomes" id="UP001165060">
    <property type="component" value="Unassembled WGS sequence"/>
</dbReference>
<organism evidence="6 7">
    <name type="scientific">Tetraparma gracilis</name>
    <dbReference type="NCBI Taxonomy" id="2962635"/>
    <lineage>
        <taxon>Eukaryota</taxon>
        <taxon>Sar</taxon>
        <taxon>Stramenopiles</taxon>
        <taxon>Ochrophyta</taxon>
        <taxon>Bolidophyceae</taxon>
        <taxon>Parmales</taxon>
        <taxon>Triparmaceae</taxon>
        <taxon>Tetraparma</taxon>
    </lineage>
</organism>
<sequence>MRSSAAPLPPPRPSAALSVPPGGAAAVSEAAYKSAPLSVPPGGAAAVSEAAYKSAILRTVLCMASAGLFGLALIPLRGRKTSLEFFSGYLIEQALSVDNLFVFILLFDYFKVPPALQPRVLAWGIWGAIGMRGAMILVGAAALKRARGVLLCFAAVLFASGVKLFAESFVGAEEEGELENNFIMKTANYLVPSTPKYDGGKFFTTVKGRRLATPLLTCLVCIELSDFVFAVDSIPAVLAITKDPVIVYASNIFA</sequence>
<gene>
    <name evidence="6" type="ORF">TeGR_g3734</name>
</gene>
<dbReference type="InterPro" id="IPR005496">
    <property type="entry name" value="Integral_membrane_TerC"/>
</dbReference>
<keyword evidence="7" id="KW-1185">Reference proteome</keyword>
<name>A0ABQ6MAX4_9STRA</name>
<feature type="transmembrane region" description="Helical" evidence="5">
    <location>
        <begin position="148"/>
        <end position="166"/>
    </location>
</feature>
<comment type="subcellular location">
    <subcellularLocation>
        <location evidence="1">Membrane</location>
        <topology evidence="1">Multi-pass membrane protein</topology>
    </subcellularLocation>
</comment>
<evidence type="ECO:0000256" key="4">
    <source>
        <dbReference type="ARBA" id="ARBA00023136"/>
    </source>
</evidence>
<dbReference type="Pfam" id="PF03741">
    <property type="entry name" value="TerC"/>
    <property type="match status" value="1"/>
</dbReference>
<keyword evidence="3 5" id="KW-1133">Transmembrane helix</keyword>
<evidence type="ECO:0000256" key="2">
    <source>
        <dbReference type="ARBA" id="ARBA00022692"/>
    </source>
</evidence>
<comment type="caution">
    <text evidence="6">The sequence shown here is derived from an EMBL/GenBank/DDBJ whole genome shotgun (WGS) entry which is preliminary data.</text>
</comment>
<protein>
    <submittedName>
        <fullName evidence="6">Uncharacterized protein</fullName>
    </submittedName>
</protein>
<evidence type="ECO:0000256" key="1">
    <source>
        <dbReference type="ARBA" id="ARBA00004141"/>
    </source>
</evidence>
<feature type="transmembrane region" description="Helical" evidence="5">
    <location>
        <begin position="55"/>
        <end position="76"/>
    </location>
</feature>
<dbReference type="PANTHER" id="PTHR30238:SF0">
    <property type="entry name" value="THYLAKOID MEMBRANE PROTEIN TERC, CHLOROPLASTIC"/>
    <property type="match status" value="1"/>
</dbReference>
<dbReference type="EMBL" id="BRYB01002633">
    <property type="protein sequence ID" value="GMI22951.1"/>
    <property type="molecule type" value="Genomic_DNA"/>
</dbReference>
<accession>A0ABQ6MAX4</accession>